<proteinExistence type="predicted"/>
<dbReference type="InterPro" id="IPR027873">
    <property type="entry name" value="PAXX"/>
</dbReference>
<accession>A0A6P8UCZ5</accession>
<dbReference type="GeneID" id="117541210"/>
<dbReference type="RefSeq" id="XP_034064257.1">
    <property type="nucleotide sequence ID" value="XM_034208366.1"/>
</dbReference>
<dbReference type="InParanoid" id="A0A6P8UCZ5"/>
<dbReference type="InterPro" id="IPR054134">
    <property type="entry name" value="PAXX_N"/>
</dbReference>
<feature type="region of interest" description="Disordered" evidence="1">
    <location>
        <begin position="132"/>
        <end position="195"/>
    </location>
</feature>
<dbReference type="PANTHER" id="PTHR28586">
    <property type="entry name" value="PROTEIN PAXX"/>
    <property type="match status" value="1"/>
</dbReference>
<gene>
    <name evidence="3" type="primary">paxx</name>
</gene>
<name>A0A6P8UCZ5_GYMAC</name>
<reference evidence="3" key="1">
    <citation type="submission" date="2025-08" db="UniProtKB">
        <authorList>
            <consortium name="RefSeq"/>
        </authorList>
    </citation>
    <scope>IDENTIFICATION</scope>
</reference>
<dbReference type="GO" id="GO:0006303">
    <property type="term" value="P:double-strand break repair via nonhomologous end joining"/>
    <property type="evidence" value="ECO:0007669"/>
    <property type="project" value="InterPro"/>
</dbReference>
<feature type="compositionally biased region" description="Acidic residues" evidence="1">
    <location>
        <begin position="185"/>
        <end position="195"/>
    </location>
</feature>
<dbReference type="GO" id="GO:0005634">
    <property type="term" value="C:nucleus"/>
    <property type="evidence" value="ECO:0007669"/>
    <property type="project" value="TreeGrafter"/>
</dbReference>
<evidence type="ECO:0000256" key="1">
    <source>
        <dbReference type="SAM" id="MobiDB-lite"/>
    </source>
</evidence>
<organism evidence="2 3">
    <name type="scientific">Gymnodraco acuticeps</name>
    <name type="common">Antarctic dragonfish</name>
    <dbReference type="NCBI Taxonomy" id="8218"/>
    <lineage>
        <taxon>Eukaryota</taxon>
        <taxon>Metazoa</taxon>
        <taxon>Chordata</taxon>
        <taxon>Craniata</taxon>
        <taxon>Vertebrata</taxon>
        <taxon>Euteleostomi</taxon>
        <taxon>Actinopterygii</taxon>
        <taxon>Neopterygii</taxon>
        <taxon>Teleostei</taxon>
        <taxon>Neoteleostei</taxon>
        <taxon>Acanthomorphata</taxon>
        <taxon>Eupercaria</taxon>
        <taxon>Perciformes</taxon>
        <taxon>Notothenioidei</taxon>
        <taxon>Bathydraconidae</taxon>
        <taxon>Gymnodraco</taxon>
    </lineage>
</organism>
<dbReference type="AlphaFoldDB" id="A0A6P8UCZ5"/>
<dbReference type="GO" id="GO:0035861">
    <property type="term" value="C:site of double-strand break"/>
    <property type="evidence" value="ECO:0007669"/>
    <property type="project" value="TreeGrafter"/>
</dbReference>
<dbReference type="Proteomes" id="UP000515161">
    <property type="component" value="Unplaced"/>
</dbReference>
<dbReference type="OrthoDB" id="5969703at2759"/>
<protein>
    <submittedName>
        <fullName evidence="3">Protein PAXX isoform X1</fullName>
    </submittedName>
</protein>
<dbReference type="CDD" id="cd22286">
    <property type="entry name" value="HD_PAXX_N"/>
    <property type="match status" value="1"/>
</dbReference>
<evidence type="ECO:0000313" key="3">
    <source>
        <dbReference type="RefSeq" id="XP_034064257.1"/>
    </source>
</evidence>
<evidence type="ECO:0000313" key="2">
    <source>
        <dbReference type="Proteomes" id="UP000515161"/>
    </source>
</evidence>
<sequence>MEVFQTWFCIVLDKKNHSKFICYTHRKNGMSNICLTDATDVWSTEVTEDTFKQSVGGSGGQRIALKSTVDYILNLRSACGQGGVSVVLLDSCAEVCVSSAAGDLSVTLPRLEAPRAPEEVKELLFRMAESKCGPPSVGPVKPDQWRPAEGQQSAAPAVTMKKRLPGTSLINPGTKRKRPATGVAFDEEGEEKEEE</sequence>
<dbReference type="GO" id="GO:0060090">
    <property type="term" value="F:molecular adaptor activity"/>
    <property type="evidence" value="ECO:0007669"/>
    <property type="project" value="TreeGrafter"/>
</dbReference>
<dbReference type="FunCoup" id="A0A6P8UCZ5">
    <property type="interactions" value="511"/>
</dbReference>
<keyword evidence="2" id="KW-1185">Reference proteome</keyword>
<dbReference type="CTD" id="286257"/>
<dbReference type="PANTHER" id="PTHR28586:SF1">
    <property type="entry name" value="PROTEIN PAXX"/>
    <property type="match status" value="1"/>
</dbReference>
<dbReference type="KEGG" id="gacu:117541210"/>
<dbReference type="Pfam" id="PF15384">
    <property type="entry name" value="PAXX"/>
    <property type="match status" value="1"/>
</dbReference>
<dbReference type="GO" id="GO:0070419">
    <property type="term" value="C:nonhomologous end joining complex"/>
    <property type="evidence" value="ECO:0007669"/>
    <property type="project" value="TreeGrafter"/>
</dbReference>